<dbReference type="Proteomes" id="UP001215598">
    <property type="component" value="Unassembled WGS sequence"/>
</dbReference>
<accession>A0AAD7MWB7</accession>
<comment type="caution">
    <text evidence="2">The sequence shown here is derived from an EMBL/GenBank/DDBJ whole genome shotgun (WGS) entry which is preliminary data.</text>
</comment>
<evidence type="ECO:0000256" key="1">
    <source>
        <dbReference type="SAM" id="MobiDB-lite"/>
    </source>
</evidence>
<feature type="compositionally biased region" description="Basic residues" evidence="1">
    <location>
        <begin position="9"/>
        <end position="25"/>
    </location>
</feature>
<feature type="region of interest" description="Disordered" evidence="1">
    <location>
        <begin position="1"/>
        <end position="70"/>
    </location>
</feature>
<reference evidence="2" key="1">
    <citation type="submission" date="2023-03" db="EMBL/GenBank/DDBJ databases">
        <title>Massive genome expansion in bonnet fungi (Mycena s.s.) driven by repeated elements and novel gene families across ecological guilds.</title>
        <authorList>
            <consortium name="Lawrence Berkeley National Laboratory"/>
            <person name="Harder C.B."/>
            <person name="Miyauchi S."/>
            <person name="Viragh M."/>
            <person name="Kuo A."/>
            <person name="Thoen E."/>
            <person name="Andreopoulos B."/>
            <person name="Lu D."/>
            <person name="Skrede I."/>
            <person name="Drula E."/>
            <person name="Henrissat B."/>
            <person name="Morin E."/>
            <person name="Kohler A."/>
            <person name="Barry K."/>
            <person name="LaButti K."/>
            <person name="Morin E."/>
            <person name="Salamov A."/>
            <person name="Lipzen A."/>
            <person name="Mereny Z."/>
            <person name="Hegedus B."/>
            <person name="Baldrian P."/>
            <person name="Stursova M."/>
            <person name="Weitz H."/>
            <person name="Taylor A."/>
            <person name="Grigoriev I.V."/>
            <person name="Nagy L.G."/>
            <person name="Martin F."/>
            <person name="Kauserud H."/>
        </authorList>
    </citation>
    <scope>NUCLEOTIDE SEQUENCE</scope>
    <source>
        <strain evidence="2">CBHHK182m</strain>
    </source>
</reference>
<feature type="compositionally biased region" description="Polar residues" evidence="1">
    <location>
        <begin position="30"/>
        <end position="52"/>
    </location>
</feature>
<evidence type="ECO:0000313" key="2">
    <source>
        <dbReference type="EMBL" id="KAJ7734890.1"/>
    </source>
</evidence>
<keyword evidence="3" id="KW-1185">Reference proteome</keyword>
<name>A0AAD7MWB7_9AGAR</name>
<dbReference type="AlphaFoldDB" id="A0AAD7MWB7"/>
<gene>
    <name evidence="2" type="ORF">B0H16DRAFT_1467439</name>
</gene>
<dbReference type="EMBL" id="JARKIB010000130">
    <property type="protein sequence ID" value="KAJ7734890.1"/>
    <property type="molecule type" value="Genomic_DNA"/>
</dbReference>
<evidence type="ECO:0000313" key="3">
    <source>
        <dbReference type="Proteomes" id="UP001215598"/>
    </source>
</evidence>
<organism evidence="2 3">
    <name type="scientific">Mycena metata</name>
    <dbReference type="NCBI Taxonomy" id="1033252"/>
    <lineage>
        <taxon>Eukaryota</taxon>
        <taxon>Fungi</taxon>
        <taxon>Dikarya</taxon>
        <taxon>Basidiomycota</taxon>
        <taxon>Agaricomycotina</taxon>
        <taxon>Agaricomycetes</taxon>
        <taxon>Agaricomycetidae</taxon>
        <taxon>Agaricales</taxon>
        <taxon>Marasmiineae</taxon>
        <taxon>Mycenaceae</taxon>
        <taxon>Mycena</taxon>
    </lineage>
</organism>
<proteinExistence type="predicted"/>
<protein>
    <submittedName>
        <fullName evidence="2">Uncharacterized protein</fullName>
    </submittedName>
</protein>
<sequence length="284" mass="31871">MHSAVPKPKGTHGGKRVGSGRKKKVATVGNPVQSSSLQPRNLPRASTDSVGTGPSPIPPQSQSVAPFFGPCNTNQAAPSVIPLHQRGDLHFGLVFGARIMWRRRNQDSAIIIHYHQFEELTQPLHFIDDNDEYTDIASGDKVINNSLVDDILEALDTNPATTEQENNSSEVGNDSVLQNQFTELRAKLSHEIAKHGMPLCYWRGDFWDRPPHPIFALQRSTGHKNGLDPARLYERDTFIWIPSLLPGAPERFKCDCAINREAQHNIEAQRQLFNTIRWCRVFKN</sequence>